<dbReference type="Proteomes" id="UP000641386">
    <property type="component" value="Unassembled WGS sequence"/>
</dbReference>
<gene>
    <name evidence="2" type="ORF">GCM10014715_79290</name>
</gene>
<dbReference type="AlphaFoldDB" id="A0A919ALL8"/>
<keyword evidence="3" id="KW-1185">Reference proteome</keyword>
<protein>
    <submittedName>
        <fullName evidence="2">Uncharacterized protein</fullName>
    </submittedName>
</protein>
<sequence>MLDCWDGATANSRPTLERSYGKRDGIASPGAGQDRAARGDRRVAAVHLDASGQQLAAAFGTPEPALATRAVAQARGAHAEVAALISTADAETPRMLSTLSVYRPEVAAHVDTAARAAARPGRATLWRRHRCQSSVET</sequence>
<name>A0A919ALL8_9ACTN</name>
<evidence type="ECO:0000313" key="2">
    <source>
        <dbReference type="EMBL" id="GHF11718.1"/>
    </source>
</evidence>
<organism evidence="2 3">
    <name type="scientific">Streptomyces spiralis</name>
    <dbReference type="NCBI Taxonomy" id="66376"/>
    <lineage>
        <taxon>Bacteria</taxon>
        <taxon>Bacillati</taxon>
        <taxon>Actinomycetota</taxon>
        <taxon>Actinomycetes</taxon>
        <taxon>Kitasatosporales</taxon>
        <taxon>Streptomycetaceae</taxon>
        <taxon>Streptomyces</taxon>
    </lineage>
</organism>
<feature type="compositionally biased region" description="Basic and acidic residues" evidence="1">
    <location>
        <begin position="15"/>
        <end position="25"/>
    </location>
</feature>
<reference evidence="2" key="2">
    <citation type="submission" date="2020-09" db="EMBL/GenBank/DDBJ databases">
        <authorList>
            <person name="Sun Q."/>
            <person name="Ohkuma M."/>
        </authorList>
    </citation>
    <scope>NUCLEOTIDE SEQUENCE</scope>
    <source>
        <strain evidence="2">JCM 3302</strain>
    </source>
</reference>
<feature type="region of interest" description="Disordered" evidence="1">
    <location>
        <begin position="15"/>
        <end position="40"/>
    </location>
</feature>
<comment type="caution">
    <text evidence="2">The sequence shown here is derived from an EMBL/GenBank/DDBJ whole genome shotgun (WGS) entry which is preliminary data.</text>
</comment>
<accession>A0A919ALL8</accession>
<reference evidence="2" key="1">
    <citation type="journal article" date="2014" name="Int. J. Syst. Evol. Microbiol.">
        <title>Complete genome sequence of Corynebacterium casei LMG S-19264T (=DSM 44701T), isolated from a smear-ripened cheese.</title>
        <authorList>
            <consortium name="US DOE Joint Genome Institute (JGI-PGF)"/>
            <person name="Walter F."/>
            <person name="Albersmeier A."/>
            <person name="Kalinowski J."/>
            <person name="Ruckert C."/>
        </authorList>
    </citation>
    <scope>NUCLEOTIDE SEQUENCE</scope>
    <source>
        <strain evidence="2">JCM 3302</strain>
    </source>
</reference>
<dbReference type="EMBL" id="BNBC01000061">
    <property type="protein sequence ID" value="GHF11718.1"/>
    <property type="molecule type" value="Genomic_DNA"/>
</dbReference>
<proteinExistence type="predicted"/>
<evidence type="ECO:0000313" key="3">
    <source>
        <dbReference type="Proteomes" id="UP000641386"/>
    </source>
</evidence>
<evidence type="ECO:0000256" key="1">
    <source>
        <dbReference type="SAM" id="MobiDB-lite"/>
    </source>
</evidence>